<evidence type="ECO:0000313" key="2">
    <source>
        <dbReference type="EMBL" id="RMZ68752.1"/>
    </source>
</evidence>
<keyword evidence="3" id="KW-1185">Reference proteome</keyword>
<gene>
    <name evidence="2" type="ORF">GMOD_00002578</name>
</gene>
<name>A0A3M7M2Q9_9PLEO</name>
<dbReference type="EMBL" id="KE747817">
    <property type="protein sequence ID" value="RMZ68752.1"/>
    <property type="molecule type" value="Genomic_DNA"/>
</dbReference>
<accession>A0A3M7M2Q9</accession>
<protein>
    <submittedName>
        <fullName evidence="2">Uncharacterized protein</fullName>
    </submittedName>
</protein>
<feature type="compositionally biased region" description="Low complexity" evidence="1">
    <location>
        <begin position="35"/>
        <end position="48"/>
    </location>
</feature>
<reference evidence="2 3" key="1">
    <citation type="journal article" date="2014" name="PLoS ONE">
        <title>De novo Genome Assembly of the Fungal Plant Pathogen Pyrenophora semeniperda.</title>
        <authorList>
            <person name="Soliai M.M."/>
            <person name="Meyer S.E."/>
            <person name="Udall J.A."/>
            <person name="Elzinga D.E."/>
            <person name="Hermansen R.A."/>
            <person name="Bodily P.M."/>
            <person name="Hart A.A."/>
            <person name="Coleman C.E."/>
        </authorList>
    </citation>
    <scope>NUCLEOTIDE SEQUENCE [LARGE SCALE GENOMIC DNA]</scope>
    <source>
        <strain evidence="2 3">CCB06</strain>
        <tissue evidence="2">Mycelium</tissue>
    </source>
</reference>
<evidence type="ECO:0000256" key="1">
    <source>
        <dbReference type="SAM" id="MobiDB-lite"/>
    </source>
</evidence>
<dbReference type="AlphaFoldDB" id="A0A3M7M2Q9"/>
<dbReference type="Proteomes" id="UP000265663">
    <property type="component" value="Unassembled WGS sequence"/>
</dbReference>
<proteinExistence type="predicted"/>
<feature type="region of interest" description="Disordered" evidence="1">
    <location>
        <begin position="35"/>
        <end position="56"/>
    </location>
</feature>
<evidence type="ECO:0000313" key="3">
    <source>
        <dbReference type="Proteomes" id="UP000265663"/>
    </source>
</evidence>
<sequence length="56" mass="5632">MLATDGSISKEHLAISNASSKSGLVPSSPMALLPQPPAAASISSASDATCHRTRVI</sequence>
<organism evidence="2 3">
    <name type="scientific">Pyrenophora seminiperda CCB06</name>
    <dbReference type="NCBI Taxonomy" id="1302712"/>
    <lineage>
        <taxon>Eukaryota</taxon>
        <taxon>Fungi</taxon>
        <taxon>Dikarya</taxon>
        <taxon>Ascomycota</taxon>
        <taxon>Pezizomycotina</taxon>
        <taxon>Dothideomycetes</taxon>
        <taxon>Pleosporomycetidae</taxon>
        <taxon>Pleosporales</taxon>
        <taxon>Pleosporineae</taxon>
        <taxon>Pleosporaceae</taxon>
        <taxon>Pyrenophora</taxon>
    </lineage>
</organism>